<keyword evidence="8" id="KW-1185">Reference proteome</keyword>
<feature type="region of interest" description="Disordered" evidence="5">
    <location>
        <begin position="1"/>
        <end position="25"/>
    </location>
</feature>
<dbReference type="GO" id="GO:0045892">
    <property type="term" value="P:negative regulation of DNA-templated transcription"/>
    <property type="evidence" value="ECO:0007669"/>
    <property type="project" value="UniProtKB-ARBA"/>
</dbReference>
<dbReference type="InterPro" id="IPR023772">
    <property type="entry name" value="DNA-bd_HTH_TetR-type_CS"/>
</dbReference>
<dbReference type="FunFam" id="1.10.10.60:FF:000141">
    <property type="entry name" value="TetR family transcriptional regulator"/>
    <property type="match status" value="1"/>
</dbReference>
<dbReference type="PROSITE" id="PS01081">
    <property type="entry name" value="HTH_TETR_1"/>
    <property type="match status" value="1"/>
</dbReference>
<dbReference type="PRINTS" id="PR00455">
    <property type="entry name" value="HTHTETR"/>
</dbReference>
<dbReference type="SUPFAM" id="SSF46689">
    <property type="entry name" value="Homeodomain-like"/>
    <property type="match status" value="1"/>
</dbReference>
<proteinExistence type="predicted"/>
<dbReference type="GO" id="GO:0000976">
    <property type="term" value="F:transcription cis-regulatory region binding"/>
    <property type="evidence" value="ECO:0007669"/>
    <property type="project" value="TreeGrafter"/>
</dbReference>
<dbReference type="PANTHER" id="PTHR30055">
    <property type="entry name" value="HTH-TYPE TRANSCRIPTIONAL REGULATOR RUTR"/>
    <property type="match status" value="1"/>
</dbReference>
<feature type="DNA-binding region" description="H-T-H motif" evidence="4">
    <location>
        <begin position="49"/>
        <end position="68"/>
    </location>
</feature>
<reference evidence="7" key="1">
    <citation type="submission" date="2020-10" db="EMBL/GenBank/DDBJ databases">
        <authorList>
            <person name="Castelo-Branco R."/>
            <person name="Eusebio N."/>
            <person name="Adriana R."/>
            <person name="Vieira A."/>
            <person name="Brugerolle De Fraissinette N."/>
            <person name="Rezende De Castro R."/>
            <person name="Schneider M.P."/>
            <person name="Vasconcelos V."/>
            <person name="Leao P.N."/>
        </authorList>
    </citation>
    <scope>NUCLEOTIDE SEQUENCE</scope>
    <source>
        <strain evidence="7">LEGE 11480</strain>
    </source>
</reference>
<keyword evidence="3" id="KW-0804">Transcription</keyword>
<name>A0A928Z3A8_9CYAN</name>
<dbReference type="Proteomes" id="UP000625316">
    <property type="component" value="Unassembled WGS sequence"/>
</dbReference>
<dbReference type="Pfam" id="PF00440">
    <property type="entry name" value="TetR_N"/>
    <property type="match status" value="1"/>
</dbReference>
<keyword evidence="2 4" id="KW-0238">DNA-binding</keyword>
<evidence type="ECO:0000259" key="6">
    <source>
        <dbReference type="PROSITE" id="PS50977"/>
    </source>
</evidence>
<dbReference type="AlphaFoldDB" id="A0A928Z3A8"/>
<gene>
    <name evidence="7" type="ORF">IQ266_08935</name>
</gene>
<organism evidence="7 8">
    <name type="scientific">Romeriopsis navalis LEGE 11480</name>
    <dbReference type="NCBI Taxonomy" id="2777977"/>
    <lineage>
        <taxon>Bacteria</taxon>
        <taxon>Bacillati</taxon>
        <taxon>Cyanobacteriota</taxon>
        <taxon>Cyanophyceae</taxon>
        <taxon>Leptolyngbyales</taxon>
        <taxon>Leptolyngbyaceae</taxon>
        <taxon>Romeriopsis</taxon>
        <taxon>Romeriopsis navalis</taxon>
    </lineage>
</organism>
<protein>
    <submittedName>
        <fullName evidence="7">TetR/AcrR family transcriptional regulator</fullName>
    </submittedName>
</protein>
<dbReference type="InterPro" id="IPR009057">
    <property type="entry name" value="Homeodomain-like_sf"/>
</dbReference>
<evidence type="ECO:0000256" key="3">
    <source>
        <dbReference type="ARBA" id="ARBA00023163"/>
    </source>
</evidence>
<dbReference type="Pfam" id="PF14246">
    <property type="entry name" value="TetR_C_7"/>
    <property type="match status" value="1"/>
</dbReference>
<comment type="caution">
    <text evidence="7">The sequence shown here is derived from an EMBL/GenBank/DDBJ whole genome shotgun (WGS) entry which is preliminary data.</text>
</comment>
<accession>A0A928Z3A8</accession>
<dbReference type="PROSITE" id="PS50977">
    <property type="entry name" value="HTH_TETR_2"/>
    <property type="match status" value="1"/>
</dbReference>
<sequence>MLTPPNPLPVSRSNPPESKSDAKAKPDKAQAILDGALQVFTTQGFAAASMDRIAKAAGVSKPTLYSYFQDKEGLFVALIQQLVETHSPITITNAPKPDFQTPPAAFLRQIAGSVLGHTSSNQPFLSLMRLLIGESEKFPELSQTFVQELSKPVIERLAFYFEMHPDLNFPDPIVTARVFVGSVIHYIIVQYIMQGDSVMPLERERMINGLVDLILAAGMAPTNHKSA</sequence>
<evidence type="ECO:0000256" key="4">
    <source>
        <dbReference type="PROSITE-ProRule" id="PRU00335"/>
    </source>
</evidence>
<evidence type="ECO:0000256" key="5">
    <source>
        <dbReference type="SAM" id="MobiDB-lite"/>
    </source>
</evidence>
<evidence type="ECO:0000313" key="7">
    <source>
        <dbReference type="EMBL" id="MBE9029852.1"/>
    </source>
</evidence>
<dbReference type="GO" id="GO:0003700">
    <property type="term" value="F:DNA-binding transcription factor activity"/>
    <property type="evidence" value="ECO:0007669"/>
    <property type="project" value="TreeGrafter"/>
</dbReference>
<dbReference type="InterPro" id="IPR050109">
    <property type="entry name" value="HTH-type_TetR-like_transc_reg"/>
</dbReference>
<dbReference type="PANTHER" id="PTHR30055:SF234">
    <property type="entry name" value="HTH-TYPE TRANSCRIPTIONAL REGULATOR BETI"/>
    <property type="match status" value="1"/>
</dbReference>
<evidence type="ECO:0000256" key="2">
    <source>
        <dbReference type="ARBA" id="ARBA00023125"/>
    </source>
</evidence>
<dbReference type="Gene3D" id="1.10.357.10">
    <property type="entry name" value="Tetracycline Repressor, domain 2"/>
    <property type="match status" value="1"/>
</dbReference>
<evidence type="ECO:0000256" key="1">
    <source>
        <dbReference type="ARBA" id="ARBA00023015"/>
    </source>
</evidence>
<dbReference type="InterPro" id="IPR039536">
    <property type="entry name" value="TetR_C_Proteobacteria"/>
</dbReference>
<dbReference type="InterPro" id="IPR001647">
    <property type="entry name" value="HTH_TetR"/>
</dbReference>
<feature type="domain" description="HTH tetR-type" evidence="6">
    <location>
        <begin position="26"/>
        <end position="86"/>
    </location>
</feature>
<dbReference type="EMBL" id="JADEXQ010000023">
    <property type="protein sequence ID" value="MBE9029852.1"/>
    <property type="molecule type" value="Genomic_DNA"/>
</dbReference>
<evidence type="ECO:0000313" key="8">
    <source>
        <dbReference type="Proteomes" id="UP000625316"/>
    </source>
</evidence>
<keyword evidence="1" id="KW-0805">Transcription regulation</keyword>